<evidence type="ECO:0000313" key="2">
    <source>
        <dbReference type="EMBL" id="THH15789.1"/>
    </source>
</evidence>
<name>A0A4S4LTM2_9APHY</name>
<gene>
    <name evidence="2" type="ORF">EUX98_g9409</name>
</gene>
<protein>
    <submittedName>
        <fullName evidence="2">Uncharacterized protein</fullName>
    </submittedName>
</protein>
<dbReference type="Proteomes" id="UP000308730">
    <property type="component" value="Unassembled WGS sequence"/>
</dbReference>
<evidence type="ECO:0000256" key="1">
    <source>
        <dbReference type="SAM" id="MobiDB-lite"/>
    </source>
</evidence>
<proteinExistence type="predicted"/>
<reference evidence="2 3" key="1">
    <citation type="submission" date="2019-02" db="EMBL/GenBank/DDBJ databases">
        <title>Genome sequencing of the rare red list fungi Antrodiella citrinella (Flaviporus citrinellus).</title>
        <authorList>
            <person name="Buettner E."/>
            <person name="Kellner H."/>
        </authorList>
    </citation>
    <scope>NUCLEOTIDE SEQUENCE [LARGE SCALE GENOMIC DNA]</scope>
    <source>
        <strain evidence="2 3">DSM 108506</strain>
    </source>
</reference>
<dbReference type="AlphaFoldDB" id="A0A4S4LTM2"/>
<keyword evidence="3" id="KW-1185">Reference proteome</keyword>
<organism evidence="2 3">
    <name type="scientific">Antrodiella citrinella</name>
    <dbReference type="NCBI Taxonomy" id="2447956"/>
    <lineage>
        <taxon>Eukaryota</taxon>
        <taxon>Fungi</taxon>
        <taxon>Dikarya</taxon>
        <taxon>Basidiomycota</taxon>
        <taxon>Agaricomycotina</taxon>
        <taxon>Agaricomycetes</taxon>
        <taxon>Polyporales</taxon>
        <taxon>Steccherinaceae</taxon>
        <taxon>Antrodiella</taxon>
    </lineage>
</organism>
<comment type="caution">
    <text evidence="2">The sequence shown here is derived from an EMBL/GenBank/DDBJ whole genome shotgun (WGS) entry which is preliminary data.</text>
</comment>
<evidence type="ECO:0000313" key="3">
    <source>
        <dbReference type="Proteomes" id="UP000308730"/>
    </source>
</evidence>
<feature type="compositionally biased region" description="Polar residues" evidence="1">
    <location>
        <begin position="26"/>
        <end position="42"/>
    </location>
</feature>
<sequence>MGKSRARRGIRVRIKQKLPSDIPQAVQDTSEQPAPQTTQQFAKKTARNIENVRTERKKLGVEWKGSAGYDRRKDNIVLMSAYLYNHTAERCAWDSLRMRPAEGYLQIRPTSRVRVAVSQVMDEDGPLVVLESILPNSAPRSVQTNDAIDDMPSAQWICGDESDSQPGKDDQENDRFYDDDICDYMTEDEMSAWLLDEWMQTDYAIAKFGGRREIMPGTFELLDDEDEDNFEDDMADFTNWLEQG</sequence>
<dbReference type="EMBL" id="SGPM01000788">
    <property type="protein sequence ID" value="THH15789.1"/>
    <property type="molecule type" value="Genomic_DNA"/>
</dbReference>
<accession>A0A4S4LTM2</accession>
<feature type="region of interest" description="Disordered" evidence="1">
    <location>
        <begin position="16"/>
        <end position="43"/>
    </location>
</feature>